<evidence type="ECO:0008006" key="4">
    <source>
        <dbReference type="Google" id="ProtNLM"/>
    </source>
</evidence>
<gene>
    <name evidence="2" type="ORF">SAMN05421742_11176</name>
</gene>
<proteinExistence type="predicted"/>
<accession>A0A1G8EXX7</accession>
<dbReference type="AlphaFoldDB" id="A0A1G8EXX7"/>
<evidence type="ECO:0000313" key="2">
    <source>
        <dbReference type="EMBL" id="SDH74753.1"/>
    </source>
</evidence>
<protein>
    <recommendedName>
        <fullName evidence="4">Phage portal protein, SPP1 Gp6-like</fullName>
    </recommendedName>
</protein>
<feature type="region of interest" description="Disordered" evidence="1">
    <location>
        <begin position="452"/>
        <end position="480"/>
    </location>
</feature>
<dbReference type="STRING" id="83401.SAMN05421742_11176"/>
<reference evidence="3" key="1">
    <citation type="submission" date="2016-10" db="EMBL/GenBank/DDBJ databases">
        <authorList>
            <person name="Varghese N."/>
            <person name="Submissions S."/>
        </authorList>
    </citation>
    <scope>NUCLEOTIDE SEQUENCE [LARGE SCALE GENOMIC DNA]</scope>
    <source>
        <strain evidence="3">930I</strain>
    </source>
</reference>
<organism evidence="2 3">
    <name type="scientific">Roseospirillum parvum</name>
    <dbReference type="NCBI Taxonomy" id="83401"/>
    <lineage>
        <taxon>Bacteria</taxon>
        <taxon>Pseudomonadati</taxon>
        <taxon>Pseudomonadota</taxon>
        <taxon>Alphaproteobacteria</taxon>
        <taxon>Rhodospirillales</taxon>
        <taxon>Rhodospirillaceae</taxon>
        <taxon>Roseospirillum</taxon>
    </lineage>
</organism>
<evidence type="ECO:0000313" key="3">
    <source>
        <dbReference type="Proteomes" id="UP000217076"/>
    </source>
</evidence>
<keyword evidence="3" id="KW-1185">Reference proteome</keyword>
<dbReference type="OrthoDB" id="142455at2"/>
<dbReference type="RefSeq" id="WP_092621281.1">
    <property type="nucleotide sequence ID" value="NZ_FNCV01000011.1"/>
</dbReference>
<dbReference type="Proteomes" id="UP000217076">
    <property type="component" value="Unassembled WGS sequence"/>
</dbReference>
<evidence type="ECO:0000256" key="1">
    <source>
        <dbReference type="SAM" id="MobiDB-lite"/>
    </source>
</evidence>
<dbReference type="EMBL" id="FNCV01000011">
    <property type="protein sequence ID" value="SDH74753.1"/>
    <property type="molecule type" value="Genomic_DNA"/>
</dbReference>
<feature type="region of interest" description="Disordered" evidence="1">
    <location>
        <begin position="9"/>
        <end position="44"/>
    </location>
</feature>
<name>A0A1G8EXX7_9PROT</name>
<sequence length="480" mass="52995">MKLFNLFRRPPPATAPAREAAGTNRDPRDEPGFRRLTGGSDPRDLLPMTQTRMQRVAMGLWESTPLGHWMVEVSLAFLLAEGVRAKAEDPQAQAWLDDFWDDPITDLDATLITRARELALFGEQIWPVFVGIDGHVRLAYLDPSDVEDVVCDPENSAVQIGIITRPDACQRKRRYRILYEGADEDLFAPGTVALRRTFDSGDCFYFRVNDLMCGQRGRSDLLAAADWIDALDQFLFGELERADYMRAFIWDVTLTGATQEEVEQRAAALKVPHTAGARVHNENESWETRSPDIKAEDGETAARLFRLHAMGAQGLPEHWYGGGGDVNRATAGEMGAPAYKMLTMRQQTLKRMLERVCRYALTQRLAARGRTLDRGDGAWKPKIEFPELVAQDVSRFSAALAQVVSAVAAAVAEGLLPRAEAVRLIAAMAAYLGVEIDPEQALAEAREESLAEREADLIVDPAPDPAGSNPADPAPRADPA</sequence>